<dbReference type="FunCoup" id="A0A7N2KXV8">
    <property type="interactions" value="3"/>
</dbReference>
<dbReference type="Pfam" id="PF14111">
    <property type="entry name" value="DUF4283"/>
    <property type="match status" value="1"/>
</dbReference>
<dbReference type="InterPro" id="IPR040256">
    <property type="entry name" value="At4g02000-like"/>
</dbReference>
<reference evidence="5" key="1">
    <citation type="journal article" date="2016" name="G3 (Bethesda)">
        <title>First Draft Assembly and Annotation of the Genome of a California Endemic Oak Quercus lobata Nee (Fagaceae).</title>
        <authorList>
            <person name="Sork V.L."/>
            <person name="Fitz-Gibbon S.T."/>
            <person name="Puiu D."/>
            <person name="Crepeau M."/>
            <person name="Gugger P.F."/>
            <person name="Sherman R."/>
            <person name="Stevens K."/>
            <person name="Langley C.H."/>
            <person name="Pellegrini M."/>
            <person name="Salzberg S.L."/>
        </authorList>
    </citation>
    <scope>NUCLEOTIDE SEQUENCE [LARGE SCALE GENOMIC DNA]</scope>
    <source>
        <strain evidence="5">cv. SW786</strain>
    </source>
</reference>
<dbReference type="Proteomes" id="UP000594261">
    <property type="component" value="Chromosome 2"/>
</dbReference>
<dbReference type="SUPFAM" id="SSF56219">
    <property type="entry name" value="DNase I-like"/>
    <property type="match status" value="1"/>
</dbReference>
<evidence type="ECO:0000259" key="2">
    <source>
        <dbReference type="Pfam" id="PF03372"/>
    </source>
</evidence>
<dbReference type="PANTHER" id="PTHR31286:SF178">
    <property type="entry name" value="DUF4283 DOMAIN-CONTAINING PROTEIN"/>
    <property type="match status" value="1"/>
</dbReference>
<feature type="compositionally biased region" description="Basic and acidic residues" evidence="1">
    <location>
        <begin position="252"/>
        <end position="284"/>
    </location>
</feature>
<protein>
    <recommendedName>
        <fullName evidence="6">DUF4283 domain-containing protein</fullName>
    </recommendedName>
</protein>
<sequence length="496" mass="56530">MEQAILDGLQNSQLTKEEEESIQISAYSRADLLEECHLSQFGKLLSNRQQNQRALKSTLRSAWKIGSDLRIVDVGNDILQFKFSSRYQMEWVEKNGPWNFANNLLLLCRWKKGMSAANIVFSHSPFWVQVWGVPFELMTEDTARDIGNRIGIFLEVDKRSWQADQAKYMRVRAELPLDKPLRRGGYLDGLGHDDRHCVAMEMRQVTEYQYGDWIRVAGGYKGGQNITKPGREERRPSSNESGRTNIPPATAEKARFEECDGSKKHEGGKAAKKQGSWEKEEASRPTRKSLNFKKLHNKDNTSKDGHLVVGFKARNGLEEPEVTSPVKSIIEVSAHEEEGYLDVGSKKNIKPKAEGNLKKLAREKGLVDVIMTGQERIVAPPRAMMALCWNCRGLGTPRSVGALHNLVQRWDPEVIFLMETKKKIAGMKKVKLKLGFVNGFYVQRQGRGGELAMFWRKEVNLEIKSYSKYHIDVVVTEEAFGFKWRITGFYGHPETH</sequence>
<evidence type="ECO:0000313" key="5">
    <source>
        <dbReference type="Proteomes" id="UP000594261"/>
    </source>
</evidence>
<feature type="domain" description="DUF4283" evidence="3">
    <location>
        <begin position="34"/>
        <end position="115"/>
    </location>
</feature>
<name>A0A7N2KXV8_QUELO</name>
<dbReference type="EnsemblPlants" id="QL02p056055:mrna">
    <property type="protein sequence ID" value="QL02p056055:mrna"/>
    <property type="gene ID" value="QL02p056055"/>
</dbReference>
<proteinExistence type="predicted"/>
<evidence type="ECO:0000259" key="3">
    <source>
        <dbReference type="Pfam" id="PF14111"/>
    </source>
</evidence>
<organism evidence="4 5">
    <name type="scientific">Quercus lobata</name>
    <name type="common">Valley oak</name>
    <dbReference type="NCBI Taxonomy" id="97700"/>
    <lineage>
        <taxon>Eukaryota</taxon>
        <taxon>Viridiplantae</taxon>
        <taxon>Streptophyta</taxon>
        <taxon>Embryophyta</taxon>
        <taxon>Tracheophyta</taxon>
        <taxon>Spermatophyta</taxon>
        <taxon>Magnoliopsida</taxon>
        <taxon>eudicotyledons</taxon>
        <taxon>Gunneridae</taxon>
        <taxon>Pentapetalae</taxon>
        <taxon>rosids</taxon>
        <taxon>fabids</taxon>
        <taxon>Fagales</taxon>
        <taxon>Fagaceae</taxon>
        <taxon>Quercus</taxon>
    </lineage>
</organism>
<dbReference type="Pfam" id="PF03372">
    <property type="entry name" value="Exo_endo_phos"/>
    <property type="match status" value="1"/>
</dbReference>
<reference evidence="4" key="2">
    <citation type="submission" date="2021-01" db="UniProtKB">
        <authorList>
            <consortium name="EnsemblPlants"/>
        </authorList>
    </citation>
    <scope>IDENTIFICATION</scope>
</reference>
<dbReference type="AlphaFoldDB" id="A0A7N2KXV8"/>
<feature type="compositionally biased region" description="Basic residues" evidence="1">
    <location>
        <begin position="285"/>
        <end position="296"/>
    </location>
</feature>
<dbReference type="GO" id="GO:0003824">
    <property type="term" value="F:catalytic activity"/>
    <property type="evidence" value="ECO:0007669"/>
    <property type="project" value="InterPro"/>
</dbReference>
<evidence type="ECO:0000256" key="1">
    <source>
        <dbReference type="SAM" id="MobiDB-lite"/>
    </source>
</evidence>
<accession>A0A7N2KXV8</accession>
<dbReference type="PANTHER" id="PTHR31286">
    <property type="entry name" value="GLYCINE-RICH CELL WALL STRUCTURAL PROTEIN 1.8-LIKE"/>
    <property type="match status" value="1"/>
</dbReference>
<dbReference type="InParanoid" id="A0A7N2KXV8"/>
<dbReference type="Gene3D" id="3.60.10.10">
    <property type="entry name" value="Endonuclease/exonuclease/phosphatase"/>
    <property type="match status" value="1"/>
</dbReference>
<feature type="region of interest" description="Disordered" evidence="1">
    <location>
        <begin position="221"/>
        <end position="304"/>
    </location>
</feature>
<dbReference type="Gramene" id="QL02p056055:mrna">
    <property type="protein sequence ID" value="QL02p056055:mrna"/>
    <property type="gene ID" value="QL02p056055"/>
</dbReference>
<evidence type="ECO:0008006" key="6">
    <source>
        <dbReference type="Google" id="ProtNLM"/>
    </source>
</evidence>
<keyword evidence="5" id="KW-1185">Reference proteome</keyword>
<dbReference type="OMA" id="FISEERC"/>
<evidence type="ECO:0000313" key="4">
    <source>
        <dbReference type="EnsemblPlants" id="QL02p056055:mrna"/>
    </source>
</evidence>
<dbReference type="InterPro" id="IPR005135">
    <property type="entry name" value="Endo/exonuclease/phosphatase"/>
</dbReference>
<feature type="domain" description="Endonuclease/exonuclease/phosphatase" evidence="2">
    <location>
        <begin position="388"/>
        <end position="488"/>
    </location>
</feature>
<dbReference type="InterPro" id="IPR036691">
    <property type="entry name" value="Endo/exonu/phosph_ase_sf"/>
</dbReference>
<dbReference type="InterPro" id="IPR025558">
    <property type="entry name" value="DUF4283"/>
</dbReference>